<keyword evidence="2" id="KW-0217">Developmental protein</keyword>
<dbReference type="PANTHER" id="PTHR23110:SF111">
    <property type="entry name" value="LONGITUDINALS LACKING PROTEIN, ISOFORMS F_I_K_T"/>
    <property type="match status" value="1"/>
</dbReference>
<evidence type="ECO:0000256" key="4">
    <source>
        <dbReference type="ARBA" id="ARBA00022902"/>
    </source>
</evidence>
<evidence type="ECO:0000256" key="2">
    <source>
        <dbReference type="ARBA" id="ARBA00022473"/>
    </source>
</evidence>
<comment type="subcellular location">
    <subcellularLocation>
        <location evidence="1">Nucleus</location>
    </subcellularLocation>
</comment>
<organism evidence="11 12">
    <name type="scientific">Microctonus hyperodae</name>
    <name type="common">Parasitoid wasp</name>
    <dbReference type="NCBI Taxonomy" id="165561"/>
    <lineage>
        <taxon>Eukaryota</taxon>
        <taxon>Metazoa</taxon>
        <taxon>Ecdysozoa</taxon>
        <taxon>Arthropoda</taxon>
        <taxon>Hexapoda</taxon>
        <taxon>Insecta</taxon>
        <taxon>Pterygota</taxon>
        <taxon>Neoptera</taxon>
        <taxon>Endopterygota</taxon>
        <taxon>Hymenoptera</taxon>
        <taxon>Apocrita</taxon>
        <taxon>Ichneumonoidea</taxon>
        <taxon>Braconidae</taxon>
        <taxon>Euphorinae</taxon>
        <taxon>Microctonus</taxon>
    </lineage>
</organism>
<keyword evidence="5" id="KW-0805">Transcription regulation</keyword>
<dbReference type="InterPro" id="IPR000210">
    <property type="entry name" value="BTB/POZ_dom"/>
</dbReference>
<dbReference type="GO" id="GO:0035167">
    <property type="term" value="P:larval lymph gland hemopoiesis"/>
    <property type="evidence" value="ECO:0007669"/>
    <property type="project" value="UniProtKB-ARBA"/>
</dbReference>
<reference evidence="11" key="1">
    <citation type="journal article" date="2023" name="bioRxiv">
        <title>Scaffold-level genome assemblies of two parasitoid biocontrol wasps reveal the parthenogenesis mechanism and an associated novel virus.</title>
        <authorList>
            <person name="Inwood S."/>
            <person name="Skelly J."/>
            <person name="Guhlin J."/>
            <person name="Harrop T."/>
            <person name="Goldson S."/>
            <person name="Dearden P."/>
        </authorList>
    </citation>
    <scope>NUCLEOTIDE SEQUENCE</scope>
    <source>
        <strain evidence="11">Lincoln</strain>
        <tissue evidence="11">Whole body</tissue>
    </source>
</reference>
<dbReference type="GO" id="GO:0007526">
    <property type="term" value="P:larval somatic muscle development"/>
    <property type="evidence" value="ECO:0007669"/>
    <property type="project" value="UniProtKB-ARBA"/>
</dbReference>
<dbReference type="AlphaFoldDB" id="A0AA39CAU2"/>
<evidence type="ECO:0000313" key="12">
    <source>
        <dbReference type="Proteomes" id="UP001168972"/>
    </source>
</evidence>
<dbReference type="InterPro" id="IPR011333">
    <property type="entry name" value="SKP1/BTB/POZ_sf"/>
</dbReference>
<keyword evidence="6" id="KW-0804">Transcription</keyword>
<dbReference type="PROSITE" id="PS50097">
    <property type="entry name" value="BTB"/>
    <property type="match status" value="1"/>
</dbReference>
<dbReference type="GO" id="GO:0048813">
    <property type="term" value="P:dendrite morphogenesis"/>
    <property type="evidence" value="ECO:0007669"/>
    <property type="project" value="UniProtKB-ARBA"/>
</dbReference>
<evidence type="ECO:0000256" key="3">
    <source>
        <dbReference type="ARBA" id="ARBA00022782"/>
    </source>
</evidence>
<dbReference type="GO" id="GO:0007464">
    <property type="term" value="P:R3/R4 cell fate commitment"/>
    <property type="evidence" value="ECO:0007669"/>
    <property type="project" value="UniProtKB-ARBA"/>
</dbReference>
<evidence type="ECO:0000256" key="6">
    <source>
        <dbReference type="ARBA" id="ARBA00023163"/>
    </source>
</evidence>
<name>A0AA39CAU2_MICHY</name>
<comment type="caution">
    <text evidence="11">The sequence shown here is derived from an EMBL/GenBank/DDBJ whole genome shotgun (WGS) entry which is preliminary data.</text>
</comment>
<keyword evidence="3" id="KW-0221">Differentiation</keyword>
<comment type="function">
    <text evidence="8">Putative transcription factor required for axon growth and guidance in the central and peripheral nervous systems. Repels CNS axons away from the midline by promoting the expression of the midline repellent sli and its receptor robo.</text>
</comment>
<gene>
    <name evidence="11" type="ORF">PV327_009523</name>
</gene>
<dbReference type="CDD" id="cd18315">
    <property type="entry name" value="BTB_POZ_BAB-like"/>
    <property type="match status" value="1"/>
</dbReference>
<keyword evidence="12" id="KW-1185">Reference proteome</keyword>
<dbReference type="Gene3D" id="3.30.710.10">
    <property type="entry name" value="Potassium Channel Kv1.1, Chain A"/>
    <property type="match status" value="1"/>
</dbReference>
<sequence length="320" mass="35563">MSSQICLKWNSFLNNIATSFESLWEEEGLVDVTLASDGQCLTAHKVILSASSPFFKKVFQTNPCQHPVIILQDVHFSELEALLIFIYKGEVNIEQENLPALLKAAETLQIRGLSGGDIFAKESHKKFATTELQRNDASEKMQVKICDEILPKKRQKVSKAQSHSILEKALTPRKSRLPSVSESSNSDKSNRDSDAGGDLSSNAIEDPLEMKIEPFEMTVEELQKQVRNDKEQLDLGQNERIPGASNSTIINATHTTSTSSSLNNPGYSSAENNYLSRINNQSPTSGTTHDSLITAVHHIHHFHVHFVIEHTQVGVFDDVI</sequence>
<proteinExistence type="predicted"/>
<feature type="domain" description="BTB" evidence="10">
    <location>
        <begin position="30"/>
        <end position="95"/>
    </location>
</feature>
<evidence type="ECO:0000256" key="8">
    <source>
        <dbReference type="ARBA" id="ARBA00037382"/>
    </source>
</evidence>
<evidence type="ECO:0000259" key="10">
    <source>
        <dbReference type="PROSITE" id="PS50097"/>
    </source>
</evidence>
<evidence type="ECO:0000256" key="1">
    <source>
        <dbReference type="ARBA" id="ARBA00004123"/>
    </source>
</evidence>
<dbReference type="GO" id="GO:0016199">
    <property type="term" value="P:axon midline choice point recognition"/>
    <property type="evidence" value="ECO:0007669"/>
    <property type="project" value="UniProtKB-ARBA"/>
</dbReference>
<dbReference type="Proteomes" id="UP001168972">
    <property type="component" value="Unassembled WGS sequence"/>
</dbReference>
<dbReference type="SUPFAM" id="SSF54695">
    <property type="entry name" value="POZ domain"/>
    <property type="match status" value="1"/>
</dbReference>
<reference evidence="11" key="2">
    <citation type="submission" date="2023-03" db="EMBL/GenBank/DDBJ databases">
        <authorList>
            <person name="Inwood S.N."/>
            <person name="Skelly J.G."/>
            <person name="Guhlin J."/>
            <person name="Harrop T.W.R."/>
            <person name="Goldson S.G."/>
            <person name="Dearden P.K."/>
        </authorList>
    </citation>
    <scope>NUCLEOTIDE SEQUENCE</scope>
    <source>
        <strain evidence="11">Lincoln</strain>
        <tissue evidence="11">Whole body</tissue>
    </source>
</reference>
<dbReference type="GO" id="GO:0005634">
    <property type="term" value="C:nucleus"/>
    <property type="evidence" value="ECO:0007669"/>
    <property type="project" value="UniProtKB-SubCell"/>
</dbReference>
<dbReference type="EMBL" id="JAQQBR010001835">
    <property type="protein sequence ID" value="KAK0161003.1"/>
    <property type="molecule type" value="Genomic_DNA"/>
</dbReference>
<feature type="region of interest" description="Disordered" evidence="9">
    <location>
        <begin position="157"/>
        <end position="208"/>
    </location>
</feature>
<evidence type="ECO:0000256" key="7">
    <source>
        <dbReference type="ARBA" id="ARBA00023242"/>
    </source>
</evidence>
<dbReference type="GO" id="GO:0045467">
    <property type="term" value="P:R7 cell development"/>
    <property type="evidence" value="ECO:0007669"/>
    <property type="project" value="UniProtKB-ARBA"/>
</dbReference>
<evidence type="ECO:0000256" key="9">
    <source>
        <dbReference type="SAM" id="MobiDB-lite"/>
    </source>
</evidence>
<accession>A0AA39CAU2</accession>
<dbReference type="SMART" id="SM00225">
    <property type="entry name" value="BTB"/>
    <property type="match status" value="1"/>
</dbReference>
<dbReference type="GO" id="GO:0045476">
    <property type="term" value="P:nurse cell apoptotic process"/>
    <property type="evidence" value="ECO:0007669"/>
    <property type="project" value="UniProtKB-ARBA"/>
</dbReference>
<dbReference type="Pfam" id="PF00651">
    <property type="entry name" value="BTB"/>
    <property type="match status" value="1"/>
</dbReference>
<evidence type="ECO:0000313" key="11">
    <source>
        <dbReference type="EMBL" id="KAK0161003.1"/>
    </source>
</evidence>
<dbReference type="PANTHER" id="PTHR23110">
    <property type="entry name" value="BTB DOMAIN TRANSCRIPTION FACTOR"/>
    <property type="match status" value="1"/>
</dbReference>
<dbReference type="GO" id="GO:0006357">
    <property type="term" value="P:regulation of transcription by RNA polymerase II"/>
    <property type="evidence" value="ECO:0007669"/>
    <property type="project" value="TreeGrafter"/>
</dbReference>
<protein>
    <recommendedName>
        <fullName evidence="10">BTB domain-containing protein</fullName>
    </recommendedName>
</protein>
<dbReference type="InterPro" id="IPR051095">
    <property type="entry name" value="Dros_DevTransReg"/>
</dbReference>
<dbReference type="GO" id="GO:0008406">
    <property type="term" value="P:gonad development"/>
    <property type="evidence" value="ECO:0007669"/>
    <property type="project" value="UniProtKB-ARBA"/>
</dbReference>
<evidence type="ECO:0000256" key="5">
    <source>
        <dbReference type="ARBA" id="ARBA00023015"/>
    </source>
</evidence>
<keyword evidence="7" id="KW-0539">Nucleus</keyword>
<keyword evidence="4" id="KW-0524">Neurogenesis</keyword>